<dbReference type="PROSITE" id="PS50110">
    <property type="entry name" value="RESPONSE_REGULATORY"/>
    <property type="match status" value="1"/>
</dbReference>
<keyword evidence="3" id="KW-0238">DNA-binding</keyword>
<dbReference type="GO" id="GO:0000156">
    <property type="term" value="F:phosphorelay response regulator activity"/>
    <property type="evidence" value="ECO:0007669"/>
    <property type="project" value="TreeGrafter"/>
</dbReference>
<dbReference type="EMBL" id="MLJW01000729">
    <property type="protein sequence ID" value="OIQ83159.1"/>
    <property type="molecule type" value="Genomic_DNA"/>
</dbReference>
<protein>
    <submittedName>
        <fullName evidence="7">Response regulator MprA</fullName>
    </submittedName>
</protein>
<dbReference type="Gene3D" id="1.10.10.10">
    <property type="entry name" value="Winged helix-like DNA-binding domain superfamily/Winged helix DNA-binding domain"/>
    <property type="match status" value="1"/>
</dbReference>
<evidence type="ECO:0000313" key="7">
    <source>
        <dbReference type="EMBL" id="OIQ83159.1"/>
    </source>
</evidence>
<dbReference type="FunFam" id="1.10.10.10:FF:000005">
    <property type="entry name" value="Two-component system response regulator"/>
    <property type="match status" value="1"/>
</dbReference>
<dbReference type="InterPro" id="IPR039420">
    <property type="entry name" value="WalR-like"/>
</dbReference>
<keyword evidence="2" id="KW-0805">Transcription regulation</keyword>
<organism evidence="7">
    <name type="scientific">mine drainage metagenome</name>
    <dbReference type="NCBI Taxonomy" id="410659"/>
    <lineage>
        <taxon>unclassified sequences</taxon>
        <taxon>metagenomes</taxon>
        <taxon>ecological metagenomes</taxon>
    </lineage>
</organism>
<dbReference type="GO" id="GO:0032993">
    <property type="term" value="C:protein-DNA complex"/>
    <property type="evidence" value="ECO:0007669"/>
    <property type="project" value="TreeGrafter"/>
</dbReference>
<dbReference type="Gene3D" id="3.40.50.2300">
    <property type="match status" value="1"/>
</dbReference>
<sequence>MDTGQTRAASTAPARVLVVDNEPTSRALLAAALPLAGFEVHTVVDGAGALRIMRQLDPDLVIMDVVLPGMDGFAVTRQWRRMGQLVPVVFLTARDTTEDKVTGLSAGGDDYLTKPFNLEELVARMRAILRRTCDAGAADSGVLAYADLELDQDSREATRAGHRVDLSCTEFTLLQYLMRHRGRVVSKSQILEDVWQGEWDRSPNVVETYISYLRRKVDGITTEDGSPLTPLIHTRRGVGYLLRQASS</sequence>
<proteinExistence type="predicted"/>
<dbReference type="GO" id="GO:0006355">
    <property type="term" value="P:regulation of DNA-templated transcription"/>
    <property type="evidence" value="ECO:0007669"/>
    <property type="project" value="InterPro"/>
</dbReference>
<gene>
    <name evidence="7" type="primary">mprA_19</name>
    <name evidence="7" type="ORF">GALL_350490</name>
</gene>
<dbReference type="GO" id="GO:0000976">
    <property type="term" value="F:transcription cis-regulatory region binding"/>
    <property type="evidence" value="ECO:0007669"/>
    <property type="project" value="TreeGrafter"/>
</dbReference>
<dbReference type="Gene3D" id="6.10.250.690">
    <property type="match status" value="1"/>
</dbReference>
<dbReference type="AlphaFoldDB" id="A0A1J5QTD8"/>
<dbReference type="PANTHER" id="PTHR48111:SF28">
    <property type="entry name" value="TRANSCRIPTIONAL REGULATORY PROTEIN TCRX-RELATED"/>
    <property type="match status" value="1"/>
</dbReference>
<dbReference type="InterPro" id="IPR001789">
    <property type="entry name" value="Sig_transdc_resp-reg_receiver"/>
</dbReference>
<dbReference type="Pfam" id="PF00486">
    <property type="entry name" value="Trans_reg_C"/>
    <property type="match status" value="1"/>
</dbReference>
<evidence type="ECO:0000259" key="6">
    <source>
        <dbReference type="PROSITE" id="PS51755"/>
    </source>
</evidence>
<reference evidence="7" key="1">
    <citation type="submission" date="2016-10" db="EMBL/GenBank/DDBJ databases">
        <title>Sequence of Gallionella enrichment culture.</title>
        <authorList>
            <person name="Poehlein A."/>
            <person name="Muehling M."/>
            <person name="Daniel R."/>
        </authorList>
    </citation>
    <scope>NUCLEOTIDE SEQUENCE</scope>
</reference>
<dbReference type="Pfam" id="PF00072">
    <property type="entry name" value="Response_reg"/>
    <property type="match status" value="1"/>
</dbReference>
<dbReference type="CDD" id="cd00383">
    <property type="entry name" value="trans_reg_C"/>
    <property type="match status" value="1"/>
</dbReference>
<feature type="domain" description="OmpR/PhoB-type" evidence="6">
    <location>
        <begin position="140"/>
        <end position="244"/>
    </location>
</feature>
<evidence type="ECO:0000256" key="1">
    <source>
        <dbReference type="ARBA" id="ARBA00022553"/>
    </source>
</evidence>
<name>A0A1J5QTD8_9ZZZZ</name>
<evidence type="ECO:0000259" key="5">
    <source>
        <dbReference type="PROSITE" id="PS50110"/>
    </source>
</evidence>
<feature type="domain" description="Response regulatory" evidence="5">
    <location>
        <begin position="15"/>
        <end position="129"/>
    </location>
</feature>
<evidence type="ECO:0000256" key="3">
    <source>
        <dbReference type="ARBA" id="ARBA00023125"/>
    </source>
</evidence>
<dbReference type="PANTHER" id="PTHR48111">
    <property type="entry name" value="REGULATOR OF RPOS"/>
    <property type="match status" value="1"/>
</dbReference>
<dbReference type="InterPro" id="IPR001867">
    <property type="entry name" value="OmpR/PhoB-type_DNA-bd"/>
</dbReference>
<dbReference type="InterPro" id="IPR011006">
    <property type="entry name" value="CheY-like_superfamily"/>
</dbReference>
<dbReference type="SMART" id="SM00448">
    <property type="entry name" value="REC"/>
    <property type="match status" value="1"/>
</dbReference>
<dbReference type="SMART" id="SM00862">
    <property type="entry name" value="Trans_reg_C"/>
    <property type="match status" value="1"/>
</dbReference>
<accession>A0A1J5QTD8</accession>
<keyword evidence="4" id="KW-0804">Transcription</keyword>
<evidence type="ECO:0000256" key="4">
    <source>
        <dbReference type="ARBA" id="ARBA00023163"/>
    </source>
</evidence>
<dbReference type="GO" id="GO:0005829">
    <property type="term" value="C:cytosol"/>
    <property type="evidence" value="ECO:0007669"/>
    <property type="project" value="TreeGrafter"/>
</dbReference>
<dbReference type="PROSITE" id="PS51755">
    <property type="entry name" value="OMPR_PHOB"/>
    <property type="match status" value="1"/>
</dbReference>
<dbReference type="InterPro" id="IPR036388">
    <property type="entry name" value="WH-like_DNA-bd_sf"/>
</dbReference>
<comment type="caution">
    <text evidence="7">The sequence shown here is derived from an EMBL/GenBank/DDBJ whole genome shotgun (WGS) entry which is preliminary data.</text>
</comment>
<keyword evidence="1" id="KW-0597">Phosphoprotein</keyword>
<dbReference type="SUPFAM" id="SSF52172">
    <property type="entry name" value="CheY-like"/>
    <property type="match status" value="1"/>
</dbReference>
<evidence type="ECO:0000256" key="2">
    <source>
        <dbReference type="ARBA" id="ARBA00023015"/>
    </source>
</evidence>